<feature type="transmembrane region" description="Helical" evidence="2">
    <location>
        <begin position="189"/>
        <end position="217"/>
    </location>
</feature>
<evidence type="ECO:0000256" key="1">
    <source>
        <dbReference type="SAM" id="MobiDB-lite"/>
    </source>
</evidence>
<feature type="transmembrane region" description="Helical" evidence="2">
    <location>
        <begin position="117"/>
        <end position="134"/>
    </location>
</feature>
<evidence type="ECO:0000256" key="2">
    <source>
        <dbReference type="SAM" id="Phobius"/>
    </source>
</evidence>
<feature type="transmembrane region" description="Helical" evidence="2">
    <location>
        <begin position="274"/>
        <end position="307"/>
    </location>
</feature>
<name>A0A8B7D3D5_PHODC</name>
<gene>
    <name evidence="4" type="primary">LOC103723174</name>
</gene>
<sequence>MASASLPTLKNSLAMATSIRLSTSPLLNPKSRSFPHLLRPFSSKTLALARFPPLKASPTRIRLGASPRREPGFLSRVAKNGGGAPESAAEDEADSARGQSTMPERFRPLTKEAPDRPVRWPWVIALVFLVYAWRTVLWELTNWKKAMLAIIGFFDYLFKLILAFVFHFIGEPITVLIRCIEFALYSARYIYSSVVAFAPVPELTRIIFFTSTIMAIAEATVPDSVNSQQHLLTLAGIIGFGAVNGFVPELLFWLLLSGMFCYSHFIKKRDGVSAALPSTVVLAAVGEPWIRGLAIASYLALAIVQYSKLSEESVRTDTPVIGRRLPLPLLLAALSIGIHLAAKWVRRRHLTWMIV</sequence>
<evidence type="ECO:0000313" key="4">
    <source>
        <dbReference type="RefSeq" id="XP_008812229.1"/>
    </source>
</evidence>
<dbReference type="GeneID" id="103723174"/>
<keyword evidence="2" id="KW-0812">Transmembrane</keyword>
<protein>
    <submittedName>
        <fullName evidence="4">Uncharacterized protein LOC103723174</fullName>
    </submittedName>
</protein>
<accession>A0A8B7D3D5</accession>
<feature type="transmembrane region" description="Helical" evidence="2">
    <location>
        <begin position="327"/>
        <end position="345"/>
    </location>
</feature>
<keyword evidence="2" id="KW-0472">Membrane</keyword>
<proteinExistence type="predicted"/>
<evidence type="ECO:0000313" key="3">
    <source>
        <dbReference type="Proteomes" id="UP000228380"/>
    </source>
</evidence>
<keyword evidence="2" id="KW-1133">Transmembrane helix</keyword>
<feature type="transmembrane region" description="Helical" evidence="2">
    <location>
        <begin position="237"/>
        <end position="262"/>
    </location>
</feature>
<dbReference type="Proteomes" id="UP000228380">
    <property type="component" value="Chromosome 15"/>
</dbReference>
<keyword evidence="3" id="KW-1185">Reference proteome</keyword>
<organism evidence="3 4">
    <name type="scientific">Phoenix dactylifera</name>
    <name type="common">Date palm</name>
    <dbReference type="NCBI Taxonomy" id="42345"/>
    <lineage>
        <taxon>Eukaryota</taxon>
        <taxon>Viridiplantae</taxon>
        <taxon>Streptophyta</taxon>
        <taxon>Embryophyta</taxon>
        <taxon>Tracheophyta</taxon>
        <taxon>Spermatophyta</taxon>
        <taxon>Magnoliopsida</taxon>
        <taxon>Liliopsida</taxon>
        <taxon>Arecaceae</taxon>
        <taxon>Coryphoideae</taxon>
        <taxon>Phoeniceae</taxon>
        <taxon>Phoenix</taxon>
    </lineage>
</organism>
<feature type="region of interest" description="Disordered" evidence="1">
    <location>
        <begin position="65"/>
        <end position="108"/>
    </location>
</feature>
<dbReference type="InterPro" id="IPR056894">
    <property type="entry name" value="AtTam38"/>
</dbReference>
<dbReference type="Pfam" id="PF25114">
    <property type="entry name" value="AtTam38"/>
    <property type="match status" value="1"/>
</dbReference>
<feature type="transmembrane region" description="Helical" evidence="2">
    <location>
        <begin position="146"/>
        <end position="169"/>
    </location>
</feature>
<dbReference type="KEGG" id="pda:103723174"/>
<reference evidence="3" key="1">
    <citation type="journal article" date="2019" name="Nat. Commun.">
        <title>Genome-wide association mapping of date palm fruit traits.</title>
        <authorList>
            <person name="Hazzouri K.M."/>
            <person name="Gros-Balthazard M."/>
            <person name="Flowers J.M."/>
            <person name="Copetti D."/>
            <person name="Lemansour A."/>
            <person name="Lebrun M."/>
            <person name="Masmoudi K."/>
            <person name="Ferrand S."/>
            <person name="Dhar M.I."/>
            <person name="Fresquez Z.A."/>
            <person name="Rosas U."/>
            <person name="Zhang J."/>
            <person name="Talag J."/>
            <person name="Lee S."/>
            <person name="Kudrna D."/>
            <person name="Powell R.F."/>
            <person name="Leitch I.J."/>
            <person name="Krueger R.R."/>
            <person name="Wing R.A."/>
            <person name="Amiri K.M.A."/>
            <person name="Purugganan M.D."/>
        </authorList>
    </citation>
    <scope>NUCLEOTIDE SEQUENCE [LARGE SCALE GENOMIC DNA]</scope>
    <source>
        <strain evidence="3">cv. Khalas</strain>
    </source>
</reference>
<dbReference type="AlphaFoldDB" id="A0A8B7D3D5"/>
<dbReference type="OrthoDB" id="1930779at2759"/>
<dbReference type="RefSeq" id="XP_008812229.1">
    <property type="nucleotide sequence ID" value="XM_008814007.4"/>
</dbReference>
<reference evidence="4" key="2">
    <citation type="submission" date="2025-08" db="UniProtKB">
        <authorList>
            <consortium name="RefSeq"/>
        </authorList>
    </citation>
    <scope>IDENTIFICATION</scope>
    <source>
        <tissue evidence="4">Young leaves</tissue>
    </source>
</reference>